<sequence>MMIINFDNSKLDKLDLNLGWRIGEEAFLKIVELIHQEFNIPNHIVEFGSGASSIRLALSFPKTNILSIDADANFYDQTQALAQEFLEFPNLLQLKYQPLSFQKYGSGQILTYTQEAALSNLNIDCVIIDGPPFYTLRGREACLYQIYDQLCVGGLVILDDVNREGEKTILKNWLSVYPDSFDVEIIEPGHQIAILQKKQSVQPNWLSADKHQDSMQINQRYDNLCASFLNLENADFGKIIASLPSNLVVPSLENPDYLDDFINMISIIKATYKSIADQINVVSQPFANLTDEECFLQQIESFCCCLESLGLTANI</sequence>
<dbReference type="InterPro" id="IPR029063">
    <property type="entry name" value="SAM-dependent_MTases_sf"/>
</dbReference>
<gene>
    <name evidence="1" type="ORF">WJM97_08860</name>
</gene>
<evidence type="ECO:0008006" key="3">
    <source>
        <dbReference type="Google" id="ProtNLM"/>
    </source>
</evidence>
<reference evidence="1 2" key="1">
    <citation type="submission" date="2024-04" db="EMBL/GenBank/DDBJ databases">
        <title>Okeanomitos corallinicola gen. &amp; sp. nov. (Nostocales, Cyanobacteria), a new toxic marine heterocyst-forming cyanobacterium from a coral reef.</title>
        <authorList>
            <person name="Li H."/>
            <person name="Li R."/>
            <person name="Kang J."/>
            <person name="Hii K.S."/>
            <person name="Mohamed H.F."/>
            <person name="Xu X."/>
            <person name="Luo Z."/>
        </authorList>
    </citation>
    <scope>NUCLEOTIDE SEQUENCE [LARGE SCALE GENOMIC DNA]</scope>
    <source>
        <strain evidence="1 2">TIOX110</strain>
    </source>
</reference>
<protein>
    <recommendedName>
        <fullName evidence="3">Class I SAM-dependent methyltransferase</fullName>
    </recommendedName>
</protein>
<evidence type="ECO:0000313" key="2">
    <source>
        <dbReference type="Proteomes" id="UP001483337"/>
    </source>
</evidence>
<dbReference type="Gene3D" id="3.40.50.150">
    <property type="entry name" value="Vaccinia Virus protein VP39"/>
    <property type="match status" value="1"/>
</dbReference>
<accession>A0ABZ2UXX2</accession>
<dbReference type="SUPFAM" id="SSF53335">
    <property type="entry name" value="S-adenosyl-L-methionine-dependent methyltransferases"/>
    <property type="match status" value="1"/>
</dbReference>
<organism evidence="1 2">
    <name type="scientific">Okeanomitos corallinicola TIOX110</name>
    <dbReference type="NCBI Taxonomy" id="3133117"/>
    <lineage>
        <taxon>Bacteria</taxon>
        <taxon>Bacillati</taxon>
        <taxon>Cyanobacteriota</taxon>
        <taxon>Cyanophyceae</taxon>
        <taxon>Nostocales</taxon>
        <taxon>Aphanizomenonaceae</taxon>
        <taxon>Okeanomitos</taxon>
    </lineage>
</organism>
<name>A0ABZ2UXX2_9CYAN</name>
<dbReference type="Proteomes" id="UP001483337">
    <property type="component" value="Chromosome"/>
</dbReference>
<dbReference type="RefSeq" id="WP_353932678.1">
    <property type="nucleotide sequence ID" value="NZ_CP150886.1"/>
</dbReference>
<proteinExistence type="predicted"/>
<evidence type="ECO:0000313" key="1">
    <source>
        <dbReference type="EMBL" id="WZB89784.1"/>
    </source>
</evidence>
<dbReference type="EMBL" id="CP150886">
    <property type="protein sequence ID" value="WZB89784.1"/>
    <property type="molecule type" value="Genomic_DNA"/>
</dbReference>
<keyword evidence="2" id="KW-1185">Reference proteome</keyword>